<feature type="domain" description="HMG box" evidence="4">
    <location>
        <begin position="214"/>
        <end position="280"/>
    </location>
</feature>
<feature type="compositionally biased region" description="Polar residues" evidence="3">
    <location>
        <begin position="194"/>
        <end position="203"/>
    </location>
</feature>
<dbReference type="InParanoid" id="K3WLW4"/>
<dbReference type="GO" id="GO:0003677">
    <property type="term" value="F:DNA binding"/>
    <property type="evidence" value="ECO:0007669"/>
    <property type="project" value="UniProtKB-UniRule"/>
</dbReference>
<dbReference type="EMBL" id="GL376625">
    <property type="status" value="NOT_ANNOTATED_CDS"/>
    <property type="molecule type" value="Genomic_DNA"/>
</dbReference>
<feature type="DNA-binding region" description="HMG box" evidence="2">
    <location>
        <begin position="214"/>
        <end position="280"/>
    </location>
</feature>
<reference evidence="6" key="1">
    <citation type="journal article" date="2010" name="Genome Biol.">
        <title>Genome sequence of the necrotrophic plant pathogen Pythium ultimum reveals original pathogenicity mechanisms and effector repertoire.</title>
        <authorList>
            <person name="Levesque C.A."/>
            <person name="Brouwer H."/>
            <person name="Cano L."/>
            <person name="Hamilton J.P."/>
            <person name="Holt C."/>
            <person name="Huitema E."/>
            <person name="Raffaele S."/>
            <person name="Robideau G.P."/>
            <person name="Thines M."/>
            <person name="Win J."/>
            <person name="Zerillo M.M."/>
            <person name="Beakes G.W."/>
            <person name="Boore J.L."/>
            <person name="Busam D."/>
            <person name="Dumas B."/>
            <person name="Ferriera S."/>
            <person name="Fuerstenberg S.I."/>
            <person name="Gachon C.M."/>
            <person name="Gaulin E."/>
            <person name="Govers F."/>
            <person name="Grenville-Briggs L."/>
            <person name="Horner N."/>
            <person name="Hostetler J."/>
            <person name="Jiang R.H."/>
            <person name="Johnson J."/>
            <person name="Krajaejun T."/>
            <person name="Lin H."/>
            <person name="Meijer H.J."/>
            <person name="Moore B."/>
            <person name="Morris P."/>
            <person name="Phuntmart V."/>
            <person name="Puiu D."/>
            <person name="Shetty J."/>
            <person name="Stajich J.E."/>
            <person name="Tripathy S."/>
            <person name="Wawra S."/>
            <person name="van West P."/>
            <person name="Whitty B.R."/>
            <person name="Coutinho P.M."/>
            <person name="Henrissat B."/>
            <person name="Martin F."/>
            <person name="Thomas P.D."/>
            <person name="Tyler B.M."/>
            <person name="De Vries R.P."/>
            <person name="Kamoun S."/>
            <person name="Yandell M."/>
            <person name="Tisserat N."/>
            <person name="Buell C.R."/>
        </authorList>
    </citation>
    <scope>NUCLEOTIDE SEQUENCE</scope>
    <source>
        <strain evidence="6">DAOM:BR144</strain>
    </source>
</reference>
<dbReference type="SMART" id="SM00398">
    <property type="entry name" value="HMG"/>
    <property type="match status" value="5"/>
</dbReference>
<protein>
    <recommendedName>
        <fullName evidence="4">HMG box domain-containing protein</fullName>
    </recommendedName>
</protein>
<dbReference type="STRING" id="431595.K3WLW4"/>
<reference evidence="5" key="3">
    <citation type="submission" date="2015-02" db="UniProtKB">
        <authorList>
            <consortium name="EnsemblProtists"/>
        </authorList>
    </citation>
    <scope>IDENTIFICATION</scope>
    <source>
        <strain evidence="5">DAOM BR144</strain>
    </source>
</reference>
<dbReference type="PANTHER" id="PTHR48112:SF15">
    <property type="entry name" value="HMG BOX DOMAIN-CONTAINING PROTEIN"/>
    <property type="match status" value="1"/>
</dbReference>
<dbReference type="Proteomes" id="UP000019132">
    <property type="component" value="Unassembled WGS sequence"/>
</dbReference>
<organism evidence="5 6">
    <name type="scientific">Globisporangium ultimum (strain ATCC 200006 / CBS 805.95 / DAOM BR144)</name>
    <name type="common">Pythium ultimum</name>
    <dbReference type="NCBI Taxonomy" id="431595"/>
    <lineage>
        <taxon>Eukaryota</taxon>
        <taxon>Sar</taxon>
        <taxon>Stramenopiles</taxon>
        <taxon>Oomycota</taxon>
        <taxon>Peronosporomycetes</taxon>
        <taxon>Pythiales</taxon>
        <taxon>Pythiaceae</taxon>
        <taxon>Globisporangium</taxon>
    </lineage>
</organism>
<feature type="domain" description="HMG box" evidence="4">
    <location>
        <begin position="431"/>
        <end position="498"/>
    </location>
</feature>
<dbReference type="CDD" id="cd00084">
    <property type="entry name" value="HMG-box_SF"/>
    <property type="match status" value="3"/>
</dbReference>
<evidence type="ECO:0000256" key="3">
    <source>
        <dbReference type="SAM" id="MobiDB-lite"/>
    </source>
</evidence>
<dbReference type="PROSITE" id="PS50118">
    <property type="entry name" value="HMG_BOX_2"/>
    <property type="match status" value="5"/>
</dbReference>
<dbReference type="InterPro" id="IPR050342">
    <property type="entry name" value="HMGB"/>
</dbReference>
<dbReference type="AlphaFoldDB" id="K3WLW4"/>
<name>K3WLW4_GLOUD</name>
<dbReference type="GO" id="GO:0005634">
    <property type="term" value="C:nucleus"/>
    <property type="evidence" value="ECO:0007669"/>
    <property type="project" value="UniProtKB-UniRule"/>
</dbReference>
<feature type="compositionally biased region" description="Acidic residues" evidence="3">
    <location>
        <begin position="564"/>
        <end position="574"/>
    </location>
</feature>
<feature type="domain" description="HMG box" evidence="4">
    <location>
        <begin position="34"/>
        <end position="102"/>
    </location>
</feature>
<dbReference type="SUPFAM" id="SSF47095">
    <property type="entry name" value="HMG-box"/>
    <property type="match status" value="5"/>
</dbReference>
<feature type="domain" description="HMG box" evidence="4">
    <location>
        <begin position="310"/>
        <end position="378"/>
    </location>
</feature>
<dbReference type="eggNOG" id="KOG0381">
    <property type="taxonomic scope" value="Eukaryota"/>
</dbReference>
<feature type="domain" description="HMG box" evidence="4">
    <location>
        <begin position="125"/>
        <end position="193"/>
    </location>
</feature>
<keyword evidence="1 2" id="KW-0238">DNA-binding</keyword>
<evidence type="ECO:0000256" key="1">
    <source>
        <dbReference type="ARBA" id="ARBA00023125"/>
    </source>
</evidence>
<evidence type="ECO:0000259" key="4">
    <source>
        <dbReference type="PROSITE" id="PS50118"/>
    </source>
</evidence>
<dbReference type="EnsemblProtists" id="PYU1_T005956">
    <property type="protein sequence ID" value="PYU1_T005956"/>
    <property type="gene ID" value="PYU1_G005944"/>
</dbReference>
<feature type="region of interest" description="Disordered" evidence="3">
    <location>
        <begin position="1"/>
        <end position="37"/>
    </location>
</feature>
<dbReference type="OMA" id="DKARFHT"/>
<feature type="region of interest" description="Disordered" evidence="3">
    <location>
        <begin position="192"/>
        <end position="212"/>
    </location>
</feature>
<feature type="DNA-binding region" description="HMG box" evidence="2">
    <location>
        <begin position="310"/>
        <end position="378"/>
    </location>
</feature>
<dbReference type="InterPro" id="IPR009071">
    <property type="entry name" value="HMG_box_dom"/>
</dbReference>
<evidence type="ECO:0000313" key="6">
    <source>
        <dbReference type="Proteomes" id="UP000019132"/>
    </source>
</evidence>
<accession>K3WLW4</accession>
<feature type="DNA-binding region" description="HMG box" evidence="2">
    <location>
        <begin position="431"/>
        <end position="498"/>
    </location>
</feature>
<dbReference type="Pfam" id="PF00505">
    <property type="entry name" value="HMG_box"/>
    <property type="match status" value="4"/>
</dbReference>
<evidence type="ECO:0000313" key="5">
    <source>
        <dbReference type="EnsemblProtists" id="PYU1_T005956"/>
    </source>
</evidence>
<feature type="region of interest" description="Disordered" evidence="3">
    <location>
        <begin position="559"/>
        <end position="581"/>
    </location>
</feature>
<dbReference type="PANTHER" id="PTHR48112">
    <property type="entry name" value="HIGH MOBILITY GROUP PROTEIN DSP1"/>
    <property type="match status" value="1"/>
</dbReference>
<keyword evidence="6" id="KW-1185">Reference proteome</keyword>
<reference evidence="6" key="2">
    <citation type="submission" date="2010-04" db="EMBL/GenBank/DDBJ databases">
        <authorList>
            <person name="Buell R."/>
            <person name="Hamilton J."/>
            <person name="Hostetler J."/>
        </authorList>
    </citation>
    <scope>NUCLEOTIDE SEQUENCE [LARGE SCALE GENOMIC DNA]</scope>
    <source>
        <strain evidence="6">DAOM:BR144</strain>
    </source>
</reference>
<dbReference type="Gene3D" id="1.10.30.10">
    <property type="entry name" value="High mobility group box domain"/>
    <property type="match status" value="5"/>
</dbReference>
<dbReference type="InterPro" id="IPR036910">
    <property type="entry name" value="HMG_box_dom_sf"/>
</dbReference>
<dbReference type="HOGENOM" id="CLU_459670_0_0_1"/>
<sequence length="690" mass="81571">MASTLGLLQAAAADTGSSTNGSTKKRPRADRDAPKPFKNAYLHFSTVRRGEVADMYPDWTVQQVSAEVGRQWKALSQHERKPWIELAQFDKARFQTELQQYIDKKRSEESQTGVPFKRKKSKNYPKQPDTAYICYWKSKRMELLSENPDMEPTLVSKEVGRHWKSLSEEERQIWKDMSAQDKLRYQQEVARYQEPSTGRSPTIVNKPIKDPYAPKPPKTGFQLFMSHNRESFTLLNMSINEFRVEMSQLWKRLTEEDKSVWYSMAKQDQLRYEAEVNAYKPPAYLSTNIVRARKRLDELKKVAKSDADAPRLPMTAYHIYLTFKRREIQLHQPRLRHNEVMRQVGLTWKELSAQDREPFLRKAEQDVDRFEKEMEAYLGTQVPRGTSIISFAEGYNSDRHAERPAKKKRKLADIEAAAPVKTRRKKNPEIPRRPQTAYNLMYMSKRAEILATYQMSHNECSALCGRMWRQMSDQEREPYHRMALEDKTRYDSEMQEYRAKLEQTRMEETEVSLKKSLGFRHFLSAKCRENEGMSYDEITAIWHNMSEPHHTLWEELASEHVGDDEGDDEEDAEEEQRRLEESARVVLGTRDLRQDHGYHHQTHFESSHHKILDHKGSNRLHHRETLGFRYFVESKKPERERWTKAMWIREWDSLTDPHRALWEELAEEHSVEVLEVDHRRTVPDLDTDAH</sequence>
<dbReference type="VEuPathDB" id="FungiDB:PYU1_G005944"/>
<evidence type="ECO:0000256" key="2">
    <source>
        <dbReference type="PROSITE-ProRule" id="PRU00267"/>
    </source>
</evidence>
<keyword evidence="2" id="KW-0539">Nucleus</keyword>
<feature type="DNA-binding region" description="HMG box" evidence="2">
    <location>
        <begin position="125"/>
        <end position="193"/>
    </location>
</feature>
<feature type="DNA-binding region" description="HMG box" evidence="2">
    <location>
        <begin position="34"/>
        <end position="102"/>
    </location>
</feature>
<dbReference type="Pfam" id="PF09011">
    <property type="entry name" value="HMG_box_2"/>
    <property type="match status" value="1"/>
</dbReference>
<proteinExistence type="predicted"/>